<name>A0AAN9XJI4_PSOTE</name>
<dbReference type="EMBL" id="JAYMYS010000004">
    <property type="protein sequence ID" value="KAK7394785.1"/>
    <property type="molecule type" value="Genomic_DNA"/>
</dbReference>
<comment type="caution">
    <text evidence="1">The sequence shown here is derived from an EMBL/GenBank/DDBJ whole genome shotgun (WGS) entry which is preliminary data.</text>
</comment>
<accession>A0AAN9XJI4</accession>
<keyword evidence="2" id="KW-1185">Reference proteome</keyword>
<protein>
    <submittedName>
        <fullName evidence="1">Uncharacterized protein</fullName>
    </submittedName>
</protein>
<proteinExistence type="predicted"/>
<evidence type="ECO:0000313" key="2">
    <source>
        <dbReference type="Proteomes" id="UP001386955"/>
    </source>
</evidence>
<reference evidence="1 2" key="1">
    <citation type="submission" date="2024-01" db="EMBL/GenBank/DDBJ databases">
        <title>The genomes of 5 underutilized Papilionoideae crops provide insights into root nodulation and disease resistanc.</title>
        <authorList>
            <person name="Jiang F."/>
        </authorList>
    </citation>
    <scope>NUCLEOTIDE SEQUENCE [LARGE SCALE GENOMIC DNA]</scope>
    <source>
        <strain evidence="1">DUOXIRENSHENG_FW03</strain>
        <tissue evidence="1">Leaves</tissue>
    </source>
</reference>
<dbReference type="AlphaFoldDB" id="A0AAN9XJI4"/>
<gene>
    <name evidence="1" type="ORF">VNO78_15324</name>
</gene>
<sequence>MELNVDEPSTDLMMRKGDYEYTVKSTTTACCDECLSPTACKFQPKPNQTNNLLLFAVVEMLGKPATQLVKLVFALAHFLHSVVALT</sequence>
<dbReference type="Proteomes" id="UP001386955">
    <property type="component" value="Unassembled WGS sequence"/>
</dbReference>
<evidence type="ECO:0000313" key="1">
    <source>
        <dbReference type="EMBL" id="KAK7394785.1"/>
    </source>
</evidence>
<organism evidence="1 2">
    <name type="scientific">Psophocarpus tetragonolobus</name>
    <name type="common">Winged bean</name>
    <name type="synonym">Dolichos tetragonolobus</name>
    <dbReference type="NCBI Taxonomy" id="3891"/>
    <lineage>
        <taxon>Eukaryota</taxon>
        <taxon>Viridiplantae</taxon>
        <taxon>Streptophyta</taxon>
        <taxon>Embryophyta</taxon>
        <taxon>Tracheophyta</taxon>
        <taxon>Spermatophyta</taxon>
        <taxon>Magnoliopsida</taxon>
        <taxon>eudicotyledons</taxon>
        <taxon>Gunneridae</taxon>
        <taxon>Pentapetalae</taxon>
        <taxon>rosids</taxon>
        <taxon>fabids</taxon>
        <taxon>Fabales</taxon>
        <taxon>Fabaceae</taxon>
        <taxon>Papilionoideae</taxon>
        <taxon>50 kb inversion clade</taxon>
        <taxon>NPAAA clade</taxon>
        <taxon>indigoferoid/millettioid clade</taxon>
        <taxon>Phaseoleae</taxon>
        <taxon>Psophocarpus</taxon>
    </lineage>
</organism>